<dbReference type="PROSITE" id="PS51160">
    <property type="entry name" value="ACYLPHOSPHATASE_3"/>
    <property type="match status" value="1"/>
</dbReference>
<dbReference type="EC" id="3.6.1.7" evidence="2 4"/>
<evidence type="ECO:0000259" key="7">
    <source>
        <dbReference type="PROSITE" id="PS51160"/>
    </source>
</evidence>
<comment type="caution">
    <text evidence="8">The sequence shown here is derived from an EMBL/GenBank/DDBJ whole genome shotgun (WGS) entry which is preliminary data.</text>
</comment>
<reference evidence="8 9" key="1">
    <citation type="submission" date="2024-07" db="EMBL/GenBank/DDBJ databases">
        <title>Uliginosibacterium flavum JJ3220;KACC:17644.</title>
        <authorList>
            <person name="Kim M.K."/>
        </authorList>
    </citation>
    <scope>NUCLEOTIDE SEQUENCE [LARGE SCALE GENOMIC DNA]</scope>
    <source>
        <strain evidence="8 9">KACC:17644</strain>
    </source>
</reference>
<accession>A0ABV2TFB4</accession>
<dbReference type="RefSeq" id="WP_354599075.1">
    <property type="nucleotide sequence ID" value="NZ_JBEWZI010000001.1"/>
</dbReference>
<evidence type="ECO:0000256" key="4">
    <source>
        <dbReference type="PROSITE-ProRule" id="PRU00520"/>
    </source>
</evidence>
<dbReference type="InterPro" id="IPR036046">
    <property type="entry name" value="Acylphosphatase-like_dom_sf"/>
</dbReference>
<keyword evidence="4 5" id="KW-0378">Hydrolase</keyword>
<dbReference type="InterPro" id="IPR020456">
    <property type="entry name" value="Acylphosphatase"/>
</dbReference>
<evidence type="ECO:0000313" key="8">
    <source>
        <dbReference type="EMBL" id="MET7012611.1"/>
    </source>
</evidence>
<dbReference type="PROSITE" id="PS00150">
    <property type="entry name" value="ACYLPHOSPHATASE_1"/>
    <property type="match status" value="1"/>
</dbReference>
<evidence type="ECO:0000313" key="9">
    <source>
        <dbReference type="Proteomes" id="UP001549691"/>
    </source>
</evidence>
<protein>
    <recommendedName>
        <fullName evidence="2 4">Acylphosphatase</fullName>
        <ecNumber evidence="2 4">3.6.1.7</ecNumber>
    </recommendedName>
</protein>
<dbReference type="SUPFAM" id="SSF54975">
    <property type="entry name" value="Acylphosphatase/BLUF domain-like"/>
    <property type="match status" value="1"/>
</dbReference>
<organism evidence="8 9">
    <name type="scientific">Uliginosibacterium flavum</name>
    <dbReference type="NCBI Taxonomy" id="1396831"/>
    <lineage>
        <taxon>Bacteria</taxon>
        <taxon>Pseudomonadati</taxon>
        <taxon>Pseudomonadota</taxon>
        <taxon>Betaproteobacteria</taxon>
        <taxon>Rhodocyclales</taxon>
        <taxon>Zoogloeaceae</taxon>
        <taxon>Uliginosibacterium</taxon>
    </lineage>
</organism>
<evidence type="ECO:0000256" key="3">
    <source>
        <dbReference type="ARBA" id="ARBA00047645"/>
    </source>
</evidence>
<dbReference type="PANTHER" id="PTHR47268">
    <property type="entry name" value="ACYLPHOSPHATASE"/>
    <property type="match status" value="1"/>
</dbReference>
<keyword evidence="9" id="KW-1185">Reference proteome</keyword>
<evidence type="ECO:0000256" key="2">
    <source>
        <dbReference type="ARBA" id="ARBA00012150"/>
    </source>
</evidence>
<dbReference type="Pfam" id="PF00708">
    <property type="entry name" value="Acylphosphatase"/>
    <property type="match status" value="1"/>
</dbReference>
<dbReference type="PANTHER" id="PTHR47268:SF4">
    <property type="entry name" value="ACYLPHOSPHATASE"/>
    <property type="match status" value="1"/>
</dbReference>
<sequence length="95" mass="10727">MSQDEDVARHLLIRGIVQGVGFRWFMAQEARKLRVNGWVRNLRDGRVEALLCGPQAAVAAMIHWASFGPAGARVDEVWVEESPERAQGFERRPTI</sequence>
<proteinExistence type="inferred from homology"/>
<dbReference type="PROSITE" id="PS00151">
    <property type="entry name" value="ACYLPHOSPHATASE_2"/>
    <property type="match status" value="1"/>
</dbReference>
<comment type="similarity">
    <text evidence="1 6">Belongs to the acylphosphatase family.</text>
</comment>
<gene>
    <name evidence="8" type="ORF">ABXR19_00300</name>
</gene>
<dbReference type="InterPro" id="IPR001792">
    <property type="entry name" value="Acylphosphatase-like_dom"/>
</dbReference>
<comment type="catalytic activity">
    <reaction evidence="3 4 5">
        <text>an acyl phosphate + H2O = a carboxylate + phosphate + H(+)</text>
        <dbReference type="Rhea" id="RHEA:14965"/>
        <dbReference type="ChEBI" id="CHEBI:15377"/>
        <dbReference type="ChEBI" id="CHEBI:15378"/>
        <dbReference type="ChEBI" id="CHEBI:29067"/>
        <dbReference type="ChEBI" id="CHEBI:43474"/>
        <dbReference type="ChEBI" id="CHEBI:59918"/>
        <dbReference type="EC" id="3.6.1.7"/>
    </reaction>
</comment>
<dbReference type="Proteomes" id="UP001549691">
    <property type="component" value="Unassembled WGS sequence"/>
</dbReference>
<feature type="active site" evidence="4">
    <location>
        <position position="41"/>
    </location>
</feature>
<evidence type="ECO:0000256" key="5">
    <source>
        <dbReference type="RuleBase" id="RU000553"/>
    </source>
</evidence>
<evidence type="ECO:0000256" key="6">
    <source>
        <dbReference type="RuleBase" id="RU004168"/>
    </source>
</evidence>
<feature type="active site" evidence="4">
    <location>
        <position position="23"/>
    </location>
</feature>
<dbReference type="Gene3D" id="3.30.70.100">
    <property type="match status" value="1"/>
</dbReference>
<name>A0ABV2TFB4_9RHOO</name>
<dbReference type="InterPro" id="IPR017968">
    <property type="entry name" value="Acylphosphatase_CS"/>
</dbReference>
<evidence type="ECO:0000256" key="1">
    <source>
        <dbReference type="ARBA" id="ARBA00005614"/>
    </source>
</evidence>
<dbReference type="PRINTS" id="PR00112">
    <property type="entry name" value="ACYLPHPHTASE"/>
</dbReference>
<feature type="domain" description="Acylphosphatase-like" evidence="7">
    <location>
        <begin position="8"/>
        <end position="93"/>
    </location>
</feature>
<dbReference type="EMBL" id="JBEWZI010000001">
    <property type="protein sequence ID" value="MET7012611.1"/>
    <property type="molecule type" value="Genomic_DNA"/>
</dbReference>